<dbReference type="RefSeq" id="WP_012414984.1">
    <property type="nucleotide sequence ID" value="NC_010644.1"/>
</dbReference>
<keyword evidence="2" id="KW-1185">Reference proteome</keyword>
<gene>
    <name evidence="1" type="ordered locus">Emin_0814</name>
</gene>
<proteinExistence type="predicted"/>
<evidence type="ECO:0000313" key="2">
    <source>
        <dbReference type="Proteomes" id="UP000001029"/>
    </source>
</evidence>
<name>B2KCX3_ELUMP</name>
<dbReference type="HOGENOM" id="CLU_358159_0_0_0"/>
<sequence>MKRPLRLFFVLVFLLIFSSICCKADIYVSKVIPEIGFDILTINGKEVVRVKLPYSVKAKIDTDEPAQVKFQIYTPKSDFINSISGTKSLKSFSSSKTTVKNILSSKSFADYNMLKAITEGPKTKAGTTRGSDEEDVEQNMYKIWESNIFTLTPGEHEIQEEWDGYGTVNGKKYPMGGMILTLVRDVKTDLIVGSHSSVGEHFMPYYSDFEVVNEDNYLKVKETKMTNGDAQHGYIIVKNYGCGADVTSTEAYNAGVEAIAREYNGFCANNVIGYGFVQDDNDKTKYKNFPADTLNTMTATIRDLNGKPVKTNGEEYYLYFYSVPVKKEPTLPFGKYSGVIFMMQTKMPVITEDPDDGGGDEPPPPQPGVVTADNLAVTLTSSQVSLGGGISVVKEFTPVKYAYNVNVANQPAKLNVEVHVEKTAFVNGLLAGAKSAKANSKDLNSAVLLNTRGQEIKVRSTKSAPVIDTDTVKVWEGGVFEQPVGEGNLAGTWDGMGTVGSSKLFVDGDFILLVRDAQTGQVLKSVQKNITRFSLLYSDTKFEEEKRNGSAGVDSMAVLKDARAVTMDGENTGYILLKDYKCAMNYTSEAFNKGMQGMLNYINSECPSGTIVTSFSSLKELTADKISQDDIVLYNEKGKLLVTNSEQYYLLTLNRNKNQNLTLNTGKREGFVTIAKFVMPVATGEYEPSTGVEDEDKPDAPKVTFLGAIRNQDLNVRLENCGNGKCDIYNLSGLKIGSVSLTEGENRIDIGKLRERGNGVYIINGTAKDKTGKNVKINGKVF</sequence>
<evidence type="ECO:0000313" key="1">
    <source>
        <dbReference type="EMBL" id="ACC98369.1"/>
    </source>
</evidence>
<accession>B2KCX3</accession>
<protein>
    <submittedName>
        <fullName evidence="1">Uncharacterized protein</fullName>
    </submittedName>
</protein>
<dbReference type="EMBL" id="CP001055">
    <property type="protein sequence ID" value="ACC98369.1"/>
    <property type="molecule type" value="Genomic_DNA"/>
</dbReference>
<dbReference type="STRING" id="445932.Emin_0814"/>
<dbReference type="KEGG" id="emi:Emin_0814"/>
<dbReference type="Proteomes" id="UP000001029">
    <property type="component" value="Chromosome"/>
</dbReference>
<reference evidence="1 2" key="1">
    <citation type="journal article" date="2009" name="Appl. Environ. Microbiol.">
        <title>Genomic analysis of 'Elusimicrobium minutum,' the first cultivated representative of the phylum 'Elusimicrobia' (formerly termite group 1).</title>
        <authorList>
            <person name="Herlemann D.P.R."/>
            <person name="Geissinger O."/>
            <person name="Ikeda-Ohtsubo W."/>
            <person name="Kunin V."/>
            <person name="Sun H."/>
            <person name="Lapidus A."/>
            <person name="Hugenholtz P."/>
            <person name="Brune A."/>
        </authorList>
    </citation>
    <scope>NUCLEOTIDE SEQUENCE [LARGE SCALE GENOMIC DNA]</scope>
    <source>
        <strain evidence="1 2">Pei191</strain>
    </source>
</reference>
<dbReference type="AlphaFoldDB" id="B2KCX3"/>
<organism evidence="1 2">
    <name type="scientific">Elusimicrobium minutum (strain Pei191)</name>
    <dbReference type="NCBI Taxonomy" id="445932"/>
    <lineage>
        <taxon>Bacteria</taxon>
        <taxon>Pseudomonadati</taxon>
        <taxon>Elusimicrobiota</taxon>
        <taxon>Elusimicrobia</taxon>
        <taxon>Elusimicrobiales</taxon>
        <taxon>Elusimicrobiaceae</taxon>
        <taxon>Elusimicrobium</taxon>
    </lineage>
</organism>